<dbReference type="GO" id="GO:0008061">
    <property type="term" value="F:chitin binding"/>
    <property type="evidence" value="ECO:0007669"/>
    <property type="project" value="InterPro"/>
</dbReference>
<feature type="compositionally biased region" description="Polar residues" evidence="1">
    <location>
        <begin position="575"/>
        <end position="585"/>
    </location>
</feature>
<dbReference type="PROSITE" id="PS50940">
    <property type="entry name" value="CHIT_BIND_II"/>
    <property type="match status" value="1"/>
</dbReference>
<feature type="compositionally biased region" description="Low complexity" evidence="1">
    <location>
        <begin position="308"/>
        <end position="320"/>
    </location>
</feature>
<feature type="compositionally biased region" description="Polar residues" evidence="1">
    <location>
        <begin position="631"/>
        <end position="640"/>
    </location>
</feature>
<dbReference type="InterPro" id="IPR002557">
    <property type="entry name" value="Chitin-bd_dom"/>
</dbReference>
<feature type="compositionally biased region" description="Acidic residues" evidence="1">
    <location>
        <begin position="676"/>
        <end position="687"/>
    </location>
</feature>
<dbReference type="AlphaFoldDB" id="A0A6V7KNI1"/>
<feature type="compositionally biased region" description="Low complexity" evidence="1">
    <location>
        <begin position="260"/>
        <end position="270"/>
    </location>
</feature>
<evidence type="ECO:0000259" key="2">
    <source>
        <dbReference type="PROSITE" id="PS50940"/>
    </source>
</evidence>
<gene>
    <name evidence="3" type="ORF">BBRV_LOCUS84024</name>
</gene>
<organism evidence="3">
    <name type="scientific">Bracon brevicornis</name>
    <dbReference type="NCBI Taxonomy" id="1563983"/>
    <lineage>
        <taxon>Eukaryota</taxon>
        <taxon>Metazoa</taxon>
        <taxon>Ecdysozoa</taxon>
        <taxon>Arthropoda</taxon>
        <taxon>Hexapoda</taxon>
        <taxon>Insecta</taxon>
        <taxon>Pterygota</taxon>
        <taxon>Neoptera</taxon>
        <taxon>Endopterygota</taxon>
        <taxon>Hymenoptera</taxon>
        <taxon>Apocrita</taxon>
        <taxon>Ichneumonoidea</taxon>
        <taxon>Braconidae</taxon>
        <taxon>Braconinae</taxon>
        <taxon>Bracon</taxon>
    </lineage>
</organism>
<feature type="compositionally biased region" description="Polar residues" evidence="1">
    <location>
        <begin position="480"/>
        <end position="498"/>
    </location>
</feature>
<feature type="region of interest" description="Disordered" evidence="1">
    <location>
        <begin position="475"/>
        <end position="687"/>
    </location>
</feature>
<name>A0A6V7KNI1_9HYME</name>
<dbReference type="InterPro" id="IPR036508">
    <property type="entry name" value="Chitin-bd_dom_sf"/>
</dbReference>
<feature type="compositionally biased region" description="Low complexity" evidence="1">
    <location>
        <begin position="388"/>
        <end position="402"/>
    </location>
</feature>
<feature type="domain" description="Chitin-binding type-2" evidence="2">
    <location>
        <begin position="129"/>
        <end position="185"/>
    </location>
</feature>
<feature type="region of interest" description="Disordered" evidence="1">
    <location>
        <begin position="339"/>
        <end position="447"/>
    </location>
</feature>
<feature type="compositionally biased region" description="Polar residues" evidence="1">
    <location>
        <begin position="233"/>
        <end position="242"/>
    </location>
</feature>
<dbReference type="EMBL" id="CADCXW020000190">
    <property type="protein sequence ID" value="CAD1565503.1"/>
    <property type="molecule type" value="Genomic_DNA"/>
</dbReference>
<feature type="compositionally biased region" description="Polar residues" evidence="1">
    <location>
        <begin position="280"/>
        <end position="289"/>
    </location>
</feature>
<dbReference type="Gene3D" id="2.170.140.10">
    <property type="entry name" value="Chitin binding domain"/>
    <property type="match status" value="1"/>
</dbReference>
<dbReference type="GO" id="GO:0005576">
    <property type="term" value="C:extracellular region"/>
    <property type="evidence" value="ECO:0007669"/>
    <property type="project" value="InterPro"/>
</dbReference>
<feature type="region of interest" description="Disordered" evidence="1">
    <location>
        <begin position="233"/>
        <end position="320"/>
    </location>
</feature>
<evidence type="ECO:0000256" key="1">
    <source>
        <dbReference type="SAM" id="MobiDB-lite"/>
    </source>
</evidence>
<dbReference type="SUPFAM" id="SSF57625">
    <property type="entry name" value="Invertebrate chitin-binding proteins"/>
    <property type="match status" value="2"/>
</dbReference>
<dbReference type="Pfam" id="PF01607">
    <property type="entry name" value="CBM_14"/>
    <property type="match status" value="1"/>
</dbReference>
<feature type="compositionally biased region" description="Polar residues" evidence="1">
    <location>
        <begin position="594"/>
        <end position="607"/>
    </location>
</feature>
<feature type="compositionally biased region" description="Low complexity" evidence="1">
    <location>
        <begin position="656"/>
        <end position="675"/>
    </location>
</feature>
<accession>A0A6V7KNI1</accession>
<sequence length="730" mass="79618">MRKIIMLNTFPQNVTPHGQVKTYAHPHLGTTEIRHCTHNQFYDDHEGRCLVVPGGGTATYIDPSRTCERDVMRPNLSDRRRYFVCRSSKIIYAECDEKQTFSNRLKRCIPDDSASEPEDKAHTHYHDELPSCERAGKYPSPENCHVFYTCASNGFRMFKDIHSCPRGTGYDQDKEICSENAPCLGTASTLTGTLEVTTQVPRIQNGSPNPVDYTTGFHEGTTVSSVLRSASEGLEQNGTTEVPSAVTEPALDSRNKDRTLLTTRPYETTTVSSLEDRSSSKPISENLAGNETYRSEGLKQKGRTGVPNVHSNGSSSDSIIGDVDKTLVTTQPYELTTATLDLTPRSKSEGSGDQELIGTTIVPDDRYEVTTSVTVGNDSPGDLVTEPSEVTTLSSSGLSSVDESLKSPASEDLQQYGTTMSSSDLLSSDRSNFATTPFTSDSSTVEPDELLPEATIGSVDDPQFTTTIPYTITKLDNLEEQTSTEPNTSDLPMNSITTPIPLDSWTTGKDVRLPQATTEWESNDDSSDDQFTTPAIGNDEKITKSPLLDLLVPRTTEPFTNADAETTEDPGVQLKTFTEETNLDVTTEPDDLSDSQTEPTSVNGTVTERSKIQNEELPILTTEEPADSDDNLTTASYGGTTTLDSLLDDDDKYKSSTDSYEDSSVSSYDAVTTEPTDTEDERGEDTTETLVVLGEDGLELTTEKVLEHLTPGSVIEEATSGFEDVTTPQI</sequence>
<reference evidence="3" key="1">
    <citation type="submission" date="2020-07" db="EMBL/GenBank/DDBJ databases">
        <authorList>
            <person name="Ferguson B K."/>
        </authorList>
    </citation>
    <scope>NUCLEOTIDE SEQUENCE</scope>
    <source>
        <strain evidence="3">L06</strain>
    </source>
</reference>
<protein>
    <recommendedName>
        <fullName evidence="2">Chitin-binding type-2 domain-containing protein</fullName>
    </recommendedName>
</protein>
<evidence type="ECO:0000313" key="3">
    <source>
        <dbReference type="EMBL" id="CAD1565503.1"/>
    </source>
</evidence>
<dbReference type="SMART" id="SM00494">
    <property type="entry name" value="ChtBD2"/>
    <property type="match status" value="2"/>
</dbReference>
<feature type="compositionally biased region" description="Polar residues" evidence="1">
    <location>
        <begin position="432"/>
        <end position="445"/>
    </location>
</feature>
<proteinExistence type="predicted"/>
<feature type="compositionally biased region" description="Low complexity" evidence="1">
    <location>
        <begin position="421"/>
        <end position="431"/>
    </location>
</feature>